<gene>
    <name evidence="4" type="ORF">F511_10888</name>
</gene>
<evidence type="ECO:0000313" key="5">
    <source>
        <dbReference type="Proteomes" id="UP000250235"/>
    </source>
</evidence>
<dbReference type="Gene3D" id="1.20.1280.50">
    <property type="match status" value="1"/>
</dbReference>
<dbReference type="GO" id="GO:0005737">
    <property type="term" value="C:cytoplasm"/>
    <property type="evidence" value="ECO:0007669"/>
    <property type="project" value="TreeGrafter"/>
</dbReference>
<accession>A0A2Z7CSR8</accession>
<dbReference type="InterPro" id="IPR001611">
    <property type="entry name" value="Leu-rich_rpt"/>
</dbReference>
<dbReference type="InterPro" id="IPR041567">
    <property type="entry name" value="COI1_F-box"/>
</dbReference>
<dbReference type="AlphaFoldDB" id="A0A2Z7CSR8"/>
<dbReference type="Pfam" id="PF18511">
    <property type="entry name" value="F-box_5"/>
    <property type="match status" value="1"/>
</dbReference>
<dbReference type="InterPro" id="IPR032675">
    <property type="entry name" value="LRR_dom_sf"/>
</dbReference>
<dbReference type="Pfam" id="PF25372">
    <property type="entry name" value="DUF7885"/>
    <property type="match status" value="1"/>
</dbReference>
<name>A0A2Z7CSR8_9LAMI</name>
<keyword evidence="5" id="KW-1185">Reference proteome</keyword>
<dbReference type="InterPro" id="IPR050648">
    <property type="entry name" value="F-box_LRR-repeat"/>
</dbReference>
<dbReference type="SUPFAM" id="SSF52047">
    <property type="entry name" value="RNI-like"/>
    <property type="match status" value="1"/>
</dbReference>
<dbReference type="Gene3D" id="3.80.10.10">
    <property type="entry name" value="Ribonuclease Inhibitor"/>
    <property type="match status" value="2"/>
</dbReference>
<sequence length="404" mass="44083">MDCINESLGDDELRAVLSRLQLDKDRDSFGLVCKRWLRLQSTERRKLSARAGPHMLNRIAARFTYLRELDLSQSLSRSFHPGVTDSDLSVIATGFSTLRVLNLQNCKGITDNGLSAIGLGLPSLESLDVSYCRMLTDKGLSSVVQGCQDLKALHLAGCKLVSDSLLTHLSMNCNKLEDLGLQGCTNLTDSGLTALAEGCQSLKYLDLIKCINIGDLGICSVAKGCSSSLHTLKLLDCYRVGDDAILSLAKHCRNLETLIIGGCRDIANESIKSLAVACCSSLKILRMDWCLNVSDISIDCIFTLCRKLEALDVACCEELTDAAFQSLGNDDFKSRLKILRVSNCPKMTVDGISKLLMSCEALEYLDVRSCPHITKVRCHEAGLQFPTGCLVNFSGSLAEPDVLR</sequence>
<feature type="domain" description="F-box/LRR-repeat protein 15-like leucin rich repeat" evidence="3">
    <location>
        <begin position="146"/>
        <end position="275"/>
    </location>
</feature>
<dbReference type="Proteomes" id="UP000250235">
    <property type="component" value="Unassembled WGS sequence"/>
</dbReference>
<dbReference type="InterPro" id="IPR057207">
    <property type="entry name" value="FBXL15_LRR"/>
</dbReference>
<keyword evidence="1" id="KW-0833">Ubl conjugation pathway</keyword>
<evidence type="ECO:0000256" key="1">
    <source>
        <dbReference type="ARBA" id="ARBA00022786"/>
    </source>
</evidence>
<evidence type="ECO:0000259" key="3">
    <source>
        <dbReference type="Pfam" id="PF25372"/>
    </source>
</evidence>
<dbReference type="Pfam" id="PF13516">
    <property type="entry name" value="LRR_6"/>
    <property type="match status" value="2"/>
</dbReference>
<evidence type="ECO:0000259" key="2">
    <source>
        <dbReference type="Pfam" id="PF18511"/>
    </source>
</evidence>
<dbReference type="CDD" id="cd22159">
    <property type="entry name" value="F-box_AtTIR1-like"/>
    <property type="match status" value="1"/>
</dbReference>
<evidence type="ECO:0000313" key="4">
    <source>
        <dbReference type="EMBL" id="KZV47866.1"/>
    </source>
</evidence>
<dbReference type="InterPro" id="IPR006553">
    <property type="entry name" value="Leu-rich_rpt_Cys-con_subtyp"/>
</dbReference>
<feature type="domain" description="COI1 F-box" evidence="2">
    <location>
        <begin position="8"/>
        <end position="45"/>
    </location>
</feature>
<dbReference type="SMART" id="SM00367">
    <property type="entry name" value="LRR_CC"/>
    <property type="match status" value="11"/>
</dbReference>
<proteinExistence type="predicted"/>
<reference evidence="4 5" key="1">
    <citation type="journal article" date="2015" name="Proc. Natl. Acad. Sci. U.S.A.">
        <title>The resurrection genome of Boea hygrometrica: A blueprint for survival of dehydration.</title>
        <authorList>
            <person name="Xiao L."/>
            <person name="Yang G."/>
            <person name="Zhang L."/>
            <person name="Yang X."/>
            <person name="Zhao S."/>
            <person name="Ji Z."/>
            <person name="Zhou Q."/>
            <person name="Hu M."/>
            <person name="Wang Y."/>
            <person name="Chen M."/>
            <person name="Xu Y."/>
            <person name="Jin H."/>
            <person name="Xiao X."/>
            <person name="Hu G."/>
            <person name="Bao F."/>
            <person name="Hu Y."/>
            <person name="Wan P."/>
            <person name="Li L."/>
            <person name="Deng X."/>
            <person name="Kuang T."/>
            <person name="Xiang C."/>
            <person name="Zhu J.K."/>
            <person name="Oliver M.J."/>
            <person name="He Y."/>
        </authorList>
    </citation>
    <scope>NUCLEOTIDE SEQUENCE [LARGE SCALE GENOMIC DNA]</scope>
    <source>
        <strain evidence="5">cv. XS01</strain>
    </source>
</reference>
<dbReference type="EMBL" id="KQ994554">
    <property type="protein sequence ID" value="KZV47866.1"/>
    <property type="molecule type" value="Genomic_DNA"/>
</dbReference>
<dbReference type="PANTHER" id="PTHR13382">
    <property type="entry name" value="MITOCHONDRIAL ATP SYNTHASE COUPLING FACTOR B"/>
    <property type="match status" value="1"/>
</dbReference>
<organism evidence="4 5">
    <name type="scientific">Dorcoceras hygrometricum</name>
    <dbReference type="NCBI Taxonomy" id="472368"/>
    <lineage>
        <taxon>Eukaryota</taxon>
        <taxon>Viridiplantae</taxon>
        <taxon>Streptophyta</taxon>
        <taxon>Embryophyta</taxon>
        <taxon>Tracheophyta</taxon>
        <taxon>Spermatophyta</taxon>
        <taxon>Magnoliopsida</taxon>
        <taxon>eudicotyledons</taxon>
        <taxon>Gunneridae</taxon>
        <taxon>Pentapetalae</taxon>
        <taxon>asterids</taxon>
        <taxon>lamiids</taxon>
        <taxon>Lamiales</taxon>
        <taxon>Gesneriaceae</taxon>
        <taxon>Didymocarpoideae</taxon>
        <taxon>Trichosporeae</taxon>
        <taxon>Loxocarpinae</taxon>
        <taxon>Dorcoceras</taxon>
    </lineage>
</organism>
<dbReference type="OrthoDB" id="550575at2759"/>
<protein>
    <submittedName>
        <fullName evidence="4">F-box/LRR-repeat protein 2-like</fullName>
    </submittedName>
</protein>